<evidence type="ECO:0000313" key="4">
    <source>
        <dbReference type="Proteomes" id="UP000238164"/>
    </source>
</evidence>
<accession>A0A2N9JC09</accession>
<dbReference type="AlphaFoldDB" id="A0A2N9JC09"/>
<feature type="transmembrane region" description="Helical" evidence="1">
    <location>
        <begin position="41"/>
        <end position="62"/>
    </location>
</feature>
<dbReference type="Pfam" id="PF03703">
    <property type="entry name" value="bPH_2"/>
    <property type="match status" value="1"/>
</dbReference>
<evidence type="ECO:0000313" key="3">
    <source>
        <dbReference type="EMBL" id="SPD85069.1"/>
    </source>
</evidence>
<dbReference type="KEGG" id="mgg:MPLG2_0033"/>
<reference evidence="3 4" key="1">
    <citation type="submission" date="2018-02" db="EMBL/GenBank/DDBJ databases">
        <authorList>
            <person name="Cohen D.B."/>
            <person name="Kent A.D."/>
        </authorList>
    </citation>
    <scope>NUCLEOTIDE SEQUENCE [LARGE SCALE GENOMIC DNA]</scope>
    <source>
        <strain evidence="3">1</strain>
    </source>
</reference>
<dbReference type="RefSeq" id="WP_105184391.1">
    <property type="nucleotide sequence ID" value="NZ_BAAAGO010000016.1"/>
</dbReference>
<keyword evidence="1" id="KW-1133">Transmembrane helix</keyword>
<dbReference type="InterPro" id="IPR005182">
    <property type="entry name" value="YdbS-like_PH"/>
</dbReference>
<feature type="transmembrane region" description="Helical" evidence="1">
    <location>
        <begin position="68"/>
        <end position="85"/>
    </location>
</feature>
<dbReference type="PANTHER" id="PTHR34473">
    <property type="entry name" value="UPF0699 TRANSMEMBRANE PROTEIN YDBS"/>
    <property type="match status" value="1"/>
</dbReference>
<proteinExistence type="predicted"/>
<dbReference type="Proteomes" id="UP000238164">
    <property type="component" value="Chromosome 1"/>
</dbReference>
<sequence length="180" mass="19509">MDAPAPLGRAGSARTLNDMDDLFAPPAAGWRRISPAYAMVLRARMLIGTALVIGVVATVLWHAVDPRWAGALIALGVGYAGWQWFRLGRWVRAWGYLERDGDLYLSHGLWSRELIVIPYGRMQAVKVESGPLTRALGLANVELVTASLQSGGRVPGLPQRDAEALRDRLIAIGIGDQDGL</sequence>
<dbReference type="EMBL" id="LT985188">
    <property type="protein sequence ID" value="SPD85069.1"/>
    <property type="molecule type" value="Genomic_DNA"/>
</dbReference>
<keyword evidence="4" id="KW-1185">Reference proteome</keyword>
<keyword evidence="1" id="KW-0472">Membrane</keyword>
<organism evidence="3 4">
    <name type="scientific">Micropruina glycogenica</name>
    <dbReference type="NCBI Taxonomy" id="75385"/>
    <lineage>
        <taxon>Bacteria</taxon>
        <taxon>Bacillati</taxon>
        <taxon>Actinomycetota</taxon>
        <taxon>Actinomycetes</taxon>
        <taxon>Propionibacteriales</taxon>
        <taxon>Nocardioidaceae</taxon>
        <taxon>Micropruina</taxon>
    </lineage>
</organism>
<name>A0A2N9JC09_9ACTN</name>
<evidence type="ECO:0000256" key="1">
    <source>
        <dbReference type="SAM" id="Phobius"/>
    </source>
</evidence>
<gene>
    <name evidence="3" type="ORF">MPLG2_0033</name>
</gene>
<keyword evidence="1" id="KW-0812">Transmembrane</keyword>
<protein>
    <recommendedName>
        <fullName evidence="2">YdbS-like PH domain-containing protein</fullName>
    </recommendedName>
</protein>
<dbReference type="PANTHER" id="PTHR34473:SF3">
    <property type="entry name" value="TRANSMEMBRANE PROTEIN-RELATED"/>
    <property type="match status" value="1"/>
</dbReference>
<feature type="domain" description="YdbS-like PH" evidence="2">
    <location>
        <begin position="91"/>
        <end position="169"/>
    </location>
</feature>
<evidence type="ECO:0000259" key="2">
    <source>
        <dbReference type="Pfam" id="PF03703"/>
    </source>
</evidence>